<keyword evidence="3 6" id="KW-1133">Transmembrane helix</keyword>
<dbReference type="GO" id="GO:0005886">
    <property type="term" value="C:plasma membrane"/>
    <property type="evidence" value="ECO:0007669"/>
    <property type="project" value="UniProtKB-SubCell"/>
</dbReference>
<feature type="region of interest" description="Disordered" evidence="5">
    <location>
        <begin position="385"/>
        <end position="411"/>
    </location>
</feature>
<dbReference type="PROSITE" id="PS50893">
    <property type="entry name" value="ABC_TRANSPORTER_2"/>
    <property type="match status" value="1"/>
</dbReference>
<evidence type="ECO:0000256" key="6">
    <source>
        <dbReference type="SAM" id="Phobius"/>
    </source>
</evidence>
<reference evidence="9" key="1">
    <citation type="submission" date="2022-12" db="EMBL/GenBank/DDBJ databases">
        <title>Reference genome sequencing for broad-spectrum identification of bacterial and archaeal isolates by mass spectrometry.</title>
        <authorList>
            <person name="Sekiguchi Y."/>
            <person name="Tourlousse D.M."/>
        </authorList>
    </citation>
    <scope>NUCLEOTIDE SEQUENCE</scope>
    <source>
        <strain evidence="9">LLR39Z86</strain>
    </source>
</reference>
<dbReference type="InterPro" id="IPR003439">
    <property type="entry name" value="ABC_transporter-like_ATP-bd"/>
</dbReference>
<dbReference type="PROSITE" id="PS50929">
    <property type="entry name" value="ABC_TM1F"/>
    <property type="match status" value="1"/>
</dbReference>
<dbReference type="AlphaFoldDB" id="A0A9W6G4W4"/>
<evidence type="ECO:0000256" key="4">
    <source>
        <dbReference type="ARBA" id="ARBA00023136"/>
    </source>
</evidence>
<evidence type="ECO:0000256" key="1">
    <source>
        <dbReference type="ARBA" id="ARBA00004651"/>
    </source>
</evidence>
<evidence type="ECO:0000259" key="8">
    <source>
        <dbReference type="PROSITE" id="PS50929"/>
    </source>
</evidence>
<accession>A0A9W6G4W4</accession>
<dbReference type="InterPro" id="IPR036640">
    <property type="entry name" value="ABC1_TM_sf"/>
</dbReference>
<evidence type="ECO:0000256" key="3">
    <source>
        <dbReference type="ARBA" id="ARBA00022989"/>
    </source>
</evidence>
<dbReference type="Pfam" id="PF00664">
    <property type="entry name" value="ABC_membrane"/>
    <property type="match status" value="1"/>
</dbReference>
<organism evidence="9 10">
    <name type="scientific">Glycomyces algeriensis</name>
    <dbReference type="NCBI Taxonomy" id="256037"/>
    <lineage>
        <taxon>Bacteria</taxon>
        <taxon>Bacillati</taxon>
        <taxon>Actinomycetota</taxon>
        <taxon>Actinomycetes</taxon>
        <taxon>Glycomycetales</taxon>
        <taxon>Glycomycetaceae</taxon>
        <taxon>Glycomyces</taxon>
    </lineage>
</organism>
<evidence type="ECO:0000259" key="7">
    <source>
        <dbReference type="PROSITE" id="PS50893"/>
    </source>
</evidence>
<evidence type="ECO:0000313" key="9">
    <source>
        <dbReference type="EMBL" id="GLI40343.1"/>
    </source>
</evidence>
<feature type="domain" description="ABC transporter" evidence="7">
    <location>
        <begin position="335"/>
        <end position="619"/>
    </location>
</feature>
<sequence>MKPNPLHPPALSPADIPADPWRYLWYVARAQTGLVALGFVLLSISGAAWILLPWTIAKIIDEVLLAESAEPLARWSIMLVVVAIASSWVFVAGYRSLFMAESHARVRTVRNITDHLNRAGTGVRGAISPGEMVNLSTEDAHKTGSFIFQLGFGWMGLVMTAVGAVLLWRASPALGITTLSGVLLIGFVVGPVLGRLQHHQIAYRSSVATLTGQASDVVGGLRVLRGVGGEEQFSRRYRAASAELRDAGYGVATADSWVQGLKASLPLALIAAVTWVGARLALHGTITIGELSAAFGMTALVAQHSGAMIGMAQAVIAAQVASRRLTAFFNTRSDIADDGTATGAAGTLRDPESGLEIEPGRLTVIVSAEAKPAEAAMERLARYREAGPEPGTEAELRAATERSSGADRGAATAWGSAAARVSGAERSSGADRGAATAWGSAAARVSSAEWGDVKLADLTLDEVRERVLLLRDDYLFAQTLGETLRVDEERALAAISAAGAGDVHSSLGSSMDGEVHNAGRNLSGGQRQRLRLARALAADAEVLLAVEPTSAVDAHTESLIAERVAAARAGRTTAVVTASPLWLARADAVAWLVDGKVRATGSHAELSLQDEYRSLTSRQES</sequence>
<dbReference type="EMBL" id="BSDT01000001">
    <property type="protein sequence ID" value="GLI40343.1"/>
    <property type="molecule type" value="Genomic_DNA"/>
</dbReference>
<feature type="domain" description="ABC transmembrane type-1" evidence="8">
    <location>
        <begin position="36"/>
        <end position="317"/>
    </location>
</feature>
<dbReference type="PANTHER" id="PTHR43394:SF1">
    <property type="entry name" value="ATP-BINDING CASSETTE SUB-FAMILY B MEMBER 10, MITOCHONDRIAL"/>
    <property type="match status" value="1"/>
</dbReference>
<dbReference type="GO" id="GO:0005524">
    <property type="term" value="F:ATP binding"/>
    <property type="evidence" value="ECO:0007669"/>
    <property type="project" value="InterPro"/>
</dbReference>
<evidence type="ECO:0000313" key="10">
    <source>
        <dbReference type="Proteomes" id="UP001144313"/>
    </source>
</evidence>
<feature type="transmembrane region" description="Helical" evidence="6">
    <location>
        <begin position="146"/>
        <end position="168"/>
    </location>
</feature>
<evidence type="ECO:0000256" key="2">
    <source>
        <dbReference type="ARBA" id="ARBA00022692"/>
    </source>
</evidence>
<feature type="transmembrane region" description="Helical" evidence="6">
    <location>
        <begin position="174"/>
        <end position="194"/>
    </location>
</feature>
<keyword evidence="4 6" id="KW-0472">Membrane</keyword>
<dbReference type="InterPro" id="IPR027417">
    <property type="entry name" value="P-loop_NTPase"/>
</dbReference>
<dbReference type="Gene3D" id="3.40.50.300">
    <property type="entry name" value="P-loop containing nucleotide triphosphate hydrolases"/>
    <property type="match status" value="1"/>
</dbReference>
<dbReference type="PANTHER" id="PTHR43394">
    <property type="entry name" value="ATP-DEPENDENT PERMEASE MDL1, MITOCHONDRIAL"/>
    <property type="match status" value="1"/>
</dbReference>
<comment type="caution">
    <text evidence="9">The sequence shown here is derived from an EMBL/GenBank/DDBJ whole genome shotgun (WGS) entry which is preliminary data.</text>
</comment>
<dbReference type="SUPFAM" id="SSF90123">
    <property type="entry name" value="ABC transporter transmembrane region"/>
    <property type="match status" value="1"/>
</dbReference>
<protein>
    <submittedName>
        <fullName evidence="9">ABC transporter</fullName>
    </submittedName>
</protein>
<dbReference type="InterPro" id="IPR011527">
    <property type="entry name" value="ABC1_TM_dom"/>
</dbReference>
<dbReference type="PROSITE" id="PS00211">
    <property type="entry name" value="ABC_TRANSPORTER_1"/>
    <property type="match status" value="1"/>
</dbReference>
<dbReference type="SUPFAM" id="SSF52540">
    <property type="entry name" value="P-loop containing nucleoside triphosphate hydrolases"/>
    <property type="match status" value="1"/>
</dbReference>
<feature type="transmembrane region" description="Helical" evidence="6">
    <location>
        <begin position="32"/>
        <end position="52"/>
    </location>
</feature>
<dbReference type="Gene3D" id="1.20.1560.10">
    <property type="entry name" value="ABC transporter type 1, transmembrane domain"/>
    <property type="match status" value="1"/>
</dbReference>
<dbReference type="GO" id="GO:0016887">
    <property type="term" value="F:ATP hydrolysis activity"/>
    <property type="evidence" value="ECO:0007669"/>
    <property type="project" value="InterPro"/>
</dbReference>
<comment type="subcellular location">
    <subcellularLocation>
        <location evidence="1">Cell membrane</location>
        <topology evidence="1">Multi-pass membrane protein</topology>
    </subcellularLocation>
</comment>
<dbReference type="InterPro" id="IPR039421">
    <property type="entry name" value="Type_1_exporter"/>
</dbReference>
<proteinExistence type="predicted"/>
<dbReference type="CDD" id="cd07346">
    <property type="entry name" value="ABC_6TM_exporters"/>
    <property type="match status" value="1"/>
</dbReference>
<dbReference type="InterPro" id="IPR017871">
    <property type="entry name" value="ABC_transporter-like_CS"/>
</dbReference>
<dbReference type="GO" id="GO:0015421">
    <property type="term" value="F:ABC-type oligopeptide transporter activity"/>
    <property type="evidence" value="ECO:0007669"/>
    <property type="project" value="TreeGrafter"/>
</dbReference>
<dbReference type="Proteomes" id="UP001144313">
    <property type="component" value="Unassembled WGS sequence"/>
</dbReference>
<name>A0A9W6G4W4_9ACTN</name>
<keyword evidence="2 6" id="KW-0812">Transmembrane</keyword>
<keyword evidence="10" id="KW-1185">Reference proteome</keyword>
<feature type="transmembrane region" description="Helical" evidence="6">
    <location>
        <begin position="72"/>
        <end position="97"/>
    </location>
</feature>
<dbReference type="Pfam" id="PF00005">
    <property type="entry name" value="ABC_tran"/>
    <property type="match status" value="1"/>
</dbReference>
<evidence type="ECO:0000256" key="5">
    <source>
        <dbReference type="SAM" id="MobiDB-lite"/>
    </source>
</evidence>
<gene>
    <name evidence="9" type="ORF">GALLR39Z86_01930</name>
</gene>